<organism evidence="5 6">
    <name type="scientific">Hirsutella rhossiliensis</name>
    <dbReference type="NCBI Taxonomy" id="111463"/>
    <lineage>
        <taxon>Eukaryota</taxon>
        <taxon>Fungi</taxon>
        <taxon>Dikarya</taxon>
        <taxon>Ascomycota</taxon>
        <taxon>Pezizomycotina</taxon>
        <taxon>Sordariomycetes</taxon>
        <taxon>Hypocreomycetidae</taxon>
        <taxon>Hypocreales</taxon>
        <taxon>Ophiocordycipitaceae</taxon>
        <taxon>Hirsutella</taxon>
    </lineage>
</organism>
<evidence type="ECO:0000313" key="6">
    <source>
        <dbReference type="Proteomes" id="UP000824596"/>
    </source>
</evidence>
<sequence>MPDKGKGKAKKKAPPRWSMCPKLHDGVSRLLEEEDLFFDFHTADDAKNCVKDYDTNVMGRFPCRNPKCSSDGWSSKRIAVTIRMYAGAQYNVRVYHQCCLQCNRLSRPVLDSSSYAERTAYRLKKWCGIQMEAPPYNEGEGPPHHKNLCEGCKAGHCIELRY</sequence>
<dbReference type="AlphaFoldDB" id="A0A9P8N4I0"/>
<evidence type="ECO:0000259" key="4">
    <source>
        <dbReference type="SMART" id="SM01328"/>
    </source>
</evidence>
<keyword evidence="1" id="KW-0479">Metal-binding</keyword>
<dbReference type="GeneID" id="68351238"/>
<keyword evidence="2" id="KW-0863">Zinc-finger</keyword>
<dbReference type="GO" id="GO:0008270">
    <property type="term" value="F:zinc ion binding"/>
    <property type="evidence" value="ECO:0007669"/>
    <property type="project" value="UniProtKB-KW"/>
</dbReference>
<protein>
    <submittedName>
        <fullName evidence="5">Zinc-binding domain-containing protein</fullName>
    </submittedName>
</protein>
<keyword evidence="6" id="KW-1185">Reference proteome</keyword>
<dbReference type="SMART" id="SM01328">
    <property type="entry name" value="zf-3CxxC"/>
    <property type="match status" value="1"/>
</dbReference>
<gene>
    <name evidence="5" type="ORF">HRG_02109</name>
</gene>
<feature type="domain" description="3CxxC-type" evidence="4">
    <location>
        <begin position="56"/>
        <end position="155"/>
    </location>
</feature>
<dbReference type="RefSeq" id="XP_044724213.1">
    <property type="nucleotide sequence ID" value="XM_044860580.1"/>
</dbReference>
<dbReference type="OrthoDB" id="8121437at2759"/>
<evidence type="ECO:0000256" key="1">
    <source>
        <dbReference type="ARBA" id="ARBA00022723"/>
    </source>
</evidence>
<comment type="caution">
    <text evidence="5">The sequence shown here is derived from an EMBL/GenBank/DDBJ whole genome shotgun (WGS) entry which is preliminary data.</text>
</comment>
<reference evidence="5" key="1">
    <citation type="submission" date="2021-09" db="EMBL/GenBank/DDBJ databases">
        <title>A high-quality genome of the endoparasitic fungus Hirsutella rhossiliensis with a comparison of Hirsutella genomes reveals transposable elements contributing to genome size variation.</title>
        <authorList>
            <person name="Lin R."/>
            <person name="Jiao Y."/>
            <person name="Sun X."/>
            <person name="Ling J."/>
            <person name="Xie B."/>
            <person name="Cheng X."/>
        </authorList>
    </citation>
    <scope>NUCLEOTIDE SEQUENCE</scope>
    <source>
        <strain evidence="5">HR02</strain>
    </source>
</reference>
<name>A0A9P8N4I0_9HYPO</name>
<dbReference type="InterPro" id="IPR027377">
    <property type="entry name" value="ZAR1/RTP1-5-like_Znf-3CxxC"/>
</dbReference>
<proteinExistence type="predicted"/>
<evidence type="ECO:0000313" key="5">
    <source>
        <dbReference type="EMBL" id="KAH0966700.1"/>
    </source>
</evidence>
<accession>A0A9P8N4I0</accession>
<evidence type="ECO:0000256" key="2">
    <source>
        <dbReference type="ARBA" id="ARBA00022771"/>
    </source>
</evidence>
<dbReference type="EMBL" id="JAIZPD010000002">
    <property type="protein sequence ID" value="KAH0966700.1"/>
    <property type="molecule type" value="Genomic_DNA"/>
</dbReference>
<dbReference type="Proteomes" id="UP000824596">
    <property type="component" value="Unassembled WGS sequence"/>
</dbReference>
<evidence type="ECO:0000256" key="3">
    <source>
        <dbReference type="ARBA" id="ARBA00022833"/>
    </source>
</evidence>
<dbReference type="Pfam" id="PF13695">
    <property type="entry name" value="Zn_ribbon_3CxxC"/>
    <property type="match status" value="1"/>
</dbReference>
<keyword evidence="3" id="KW-0862">Zinc</keyword>